<organism evidence="10 11">
    <name type="scientific">Thamnocephalis sphaerospora</name>
    <dbReference type="NCBI Taxonomy" id="78915"/>
    <lineage>
        <taxon>Eukaryota</taxon>
        <taxon>Fungi</taxon>
        <taxon>Fungi incertae sedis</taxon>
        <taxon>Zoopagomycota</taxon>
        <taxon>Zoopagomycotina</taxon>
        <taxon>Zoopagomycetes</taxon>
        <taxon>Zoopagales</taxon>
        <taxon>Sigmoideomycetaceae</taxon>
        <taxon>Thamnocephalis</taxon>
    </lineage>
</organism>
<evidence type="ECO:0000256" key="5">
    <source>
        <dbReference type="ARBA" id="ARBA00023152"/>
    </source>
</evidence>
<evidence type="ECO:0000313" key="10">
    <source>
        <dbReference type="EMBL" id="RKP08611.1"/>
    </source>
</evidence>
<dbReference type="AlphaFoldDB" id="A0A4P9XSX0"/>
<keyword evidence="11" id="KW-1185">Reference proteome</keyword>
<evidence type="ECO:0000256" key="6">
    <source>
        <dbReference type="ARBA" id="ARBA00023235"/>
    </source>
</evidence>
<dbReference type="STRING" id="78915.A0A4P9XSX0"/>
<name>A0A4P9XSX0_9FUNG</name>
<dbReference type="GO" id="GO:0006094">
    <property type="term" value="P:gluconeogenesis"/>
    <property type="evidence" value="ECO:0007669"/>
    <property type="project" value="UniProtKB-KW"/>
</dbReference>
<keyword evidence="4 9" id="KW-0312">Gluconeogenesis</keyword>
<keyword evidence="5 9" id="KW-0324">Glycolysis</keyword>
<dbReference type="GO" id="GO:0048029">
    <property type="term" value="F:monosaccharide binding"/>
    <property type="evidence" value="ECO:0007669"/>
    <property type="project" value="TreeGrafter"/>
</dbReference>
<evidence type="ECO:0000313" key="11">
    <source>
        <dbReference type="Proteomes" id="UP000271241"/>
    </source>
</evidence>
<dbReference type="GO" id="GO:0005829">
    <property type="term" value="C:cytosol"/>
    <property type="evidence" value="ECO:0007669"/>
    <property type="project" value="TreeGrafter"/>
</dbReference>
<reference evidence="11" key="1">
    <citation type="journal article" date="2018" name="Nat. Microbiol.">
        <title>Leveraging single-cell genomics to expand the fungal tree of life.</title>
        <authorList>
            <person name="Ahrendt S.R."/>
            <person name="Quandt C.A."/>
            <person name="Ciobanu D."/>
            <person name="Clum A."/>
            <person name="Salamov A."/>
            <person name="Andreopoulos B."/>
            <person name="Cheng J.F."/>
            <person name="Woyke T."/>
            <person name="Pelin A."/>
            <person name="Henrissat B."/>
            <person name="Reynolds N.K."/>
            <person name="Benny G.L."/>
            <person name="Smith M.E."/>
            <person name="James T.Y."/>
            <person name="Grigoriev I.V."/>
        </authorList>
    </citation>
    <scope>NUCLEOTIDE SEQUENCE [LARGE SCALE GENOMIC DNA]</scope>
    <source>
        <strain evidence="11">RSA 1356</strain>
    </source>
</reference>
<dbReference type="PRINTS" id="PR00662">
    <property type="entry name" value="G6PISOMERASE"/>
</dbReference>
<accession>A0A4P9XSX0</accession>
<comment type="function">
    <text evidence="7">In the cytoplasm, catalyzes the conversion of glucose-6-phosphate to fructose-6-phosphate, the second step in glycolysis, and the reverse reaction during gluconeogenesis.</text>
</comment>
<dbReference type="EMBL" id="KZ992586">
    <property type="protein sequence ID" value="RKP08611.1"/>
    <property type="molecule type" value="Genomic_DNA"/>
</dbReference>
<dbReference type="FunFam" id="3.40.50.10490:FF:000004">
    <property type="entry name" value="Glucose-6-phosphate isomerase"/>
    <property type="match status" value="1"/>
</dbReference>
<dbReference type="InterPro" id="IPR018189">
    <property type="entry name" value="Phosphoglucose_isomerase_CS"/>
</dbReference>
<dbReference type="Pfam" id="PF00342">
    <property type="entry name" value="PGI"/>
    <property type="match status" value="1"/>
</dbReference>
<evidence type="ECO:0000256" key="7">
    <source>
        <dbReference type="ARBA" id="ARBA00024178"/>
    </source>
</evidence>
<evidence type="ECO:0000256" key="1">
    <source>
        <dbReference type="ARBA" id="ARBA00004926"/>
    </source>
</evidence>
<dbReference type="PANTHER" id="PTHR11469:SF1">
    <property type="entry name" value="GLUCOSE-6-PHOSPHATE ISOMERASE"/>
    <property type="match status" value="1"/>
</dbReference>
<dbReference type="InterPro" id="IPR035476">
    <property type="entry name" value="SIS_PGI_1"/>
</dbReference>
<dbReference type="UniPathway" id="UPA00109">
    <property type="reaction ID" value="UER00181"/>
</dbReference>
<dbReference type="CDD" id="cd05016">
    <property type="entry name" value="SIS_PGI_2"/>
    <property type="match status" value="1"/>
</dbReference>
<evidence type="ECO:0000256" key="3">
    <source>
        <dbReference type="ARBA" id="ARBA00011952"/>
    </source>
</evidence>
<dbReference type="Proteomes" id="UP000271241">
    <property type="component" value="Unassembled WGS sequence"/>
</dbReference>
<dbReference type="InterPro" id="IPR023096">
    <property type="entry name" value="G6P_Isomerase_C"/>
</dbReference>
<dbReference type="OrthoDB" id="5831190at2759"/>
<evidence type="ECO:0000256" key="2">
    <source>
        <dbReference type="ARBA" id="ARBA00006604"/>
    </source>
</evidence>
<comment type="catalytic activity">
    <reaction evidence="8 9">
        <text>alpha-D-glucose 6-phosphate = beta-D-fructose 6-phosphate</text>
        <dbReference type="Rhea" id="RHEA:11816"/>
        <dbReference type="ChEBI" id="CHEBI:57634"/>
        <dbReference type="ChEBI" id="CHEBI:58225"/>
        <dbReference type="EC" id="5.3.1.9"/>
    </reaction>
</comment>
<dbReference type="Gene3D" id="3.40.50.10490">
    <property type="entry name" value="Glucose-6-phosphate isomerase like protein, domain 1"/>
    <property type="match status" value="2"/>
</dbReference>
<gene>
    <name evidence="10" type="ORF">THASP1DRAFT_29596</name>
</gene>
<dbReference type="PROSITE" id="PS51463">
    <property type="entry name" value="P_GLUCOSE_ISOMERASE_3"/>
    <property type="match status" value="1"/>
</dbReference>
<comment type="pathway">
    <text evidence="1 9">Carbohydrate degradation; glycolysis; D-glyceraldehyde 3-phosphate and glycerone phosphate from D-glucose: step 2/4.</text>
</comment>
<dbReference type="InterPro" id="IPR001672">
    <property type="entry name" value="G6P_Isomerase"/>
</dbReference>
<dbReference type="NCBIfam" id="NF001211">
    <property type="entry name" value="PRK00179.1"/>
    <property type="match status" value="1"/>
</dbReference>
<evidence type="ECO:0000256" key="4">
    <source>
        <dbReference type="ARBA" id="ARBA00022432"/>
    </source>
</evidence>
<dbReference type="GO" id="GO:0097367">
    <property type="term" value="F:carbohydrate derivative binding"/>
    <property type="evidence" value="ECO:0007669"/>
    <property type="project" value="InterPro"/>
</dbReference>
<comment type="similarity">
    <text evidence="2 9">Belongs to the GPI family.</text>
</comment>
<dbReference type="GO" id="GO:0051156">
    <property type="term" value="P:glucose 6-phosphate metabolic process"/>
    <property type="evidence" value="ECO:0007669"/>
    <property type="project" value="TreeGrafter"/>
</dbReference>
<sequence>MASLTELPAWKALQQHYDSQGKALKLADLFAADATRFQRYSSEFKDAATDTTLLVDYSKNLVTDETLDLLVQLAEATGVASLRDSMFNGDPINFTEHRSVLHVALRNVSGWRAFKDASGQSVDGEVRDVLGQMKRCADAIREGVWTGYTGKRITDVVNIGIGGSDLGPAMVCQALTPYQGTGPNAHFVSNVDGTHLAEVLKRVNPETTVFIVASKTFTTIETIRNANSAKAWFLTQASDPAHVAKHFIALSTNLKATGEFGIAPENVFRFWDWVGGRYSLWSAIGLSIAIHVGFEHFEALLRGAEAMDRHFAETPLRENLPVLLGLLGVWYGDFFGAATHAVLPYDQYLGRLPAYLQQADMESNGKYVTRNGERVNYATGPVLWGEPGTNGQHAFYQLIHQGTRLVPCDFIAPLRTHNPIANNAHHEILLANLLAQPEALMRGKPLEAALAETPADLAPHRVFEGNRPTNTLLVRGALTPAALGALIALYEHKIFVQGAIWQINSYDQWGVELGKVLAKNVLGELRGEVPLGEREHDASTAGLVAYAKGFLEQGH</sequence>
<dbReference type="InterPro" id="IPR035482">
    <property type="entry name" value="SIS_PGI_2"/>
</dbReference>
<dbReference type="PROSITE" id="PS00765">
    <property type="entry name" value="P_GLUCOSE_ISOMERASE_1"/>
    <property type="match status" value="1"/>
</dbReference>
<protein>
    <recommendedName>
        <fullName evidence="3 9">Glucose-6-phosphate isomerase</fullName>
        <ecNumber evidence="3 9">5.3.1.9</ecNumber>
    </recommendedName>
</protein>
<dbReference type="SUPFAM" id="SSF53697">
    <property type="entry name" value="SIS domain"/>
    <property type="match status" value="1"/>
</dbReference>
<dbReference type="InterPro" id="IPR046348">
    <property type="entry name" value="SIS_dom_sf"/>
</dbReference>
<dbReference type="GO" id="GO:0004347">
    <property type="term" value="F:glucose-6-phosphate isomerase activity"/>
    <property type="evidence" value="ECO:0007669"/>
    <property type="project" value="UniProtKB-EC"/>
</dbReference>
<keyword evidence="6 9" id="KW-0413">Isomerase</keyword>
<evidence type="ECO:0000256" key="8">
    <source>
        <dbReference type="ARBA" id="ARBA00029321"/>
    </source>
</evidence>
<dbReference type="CDD" id="cd05015">
    <property type="entry name" value="SIS_PGI_1"/>
    <property type="match status" value="1"/>
</dbReference>
<proteinExistence type="inferred from homology"/>
<dbReference type="HAMAP" id="MF_00473">
    <property type="entry name" value="G6P_isomerase"/>
    <property type="match status" value="1"/>
</dbReference>
<evidence type="ECO:0000256" key="9">
    <source>
        <dbReference type="RuleBase" id="RU000612"/>
    </source>
</evidence>
<dbReference type="PANTHER" id="PTHR11469">
    <property type="entry name" value="GLUCOSE-6-PHOSPHATE ISOMERASE"/>
    <property type="match status" value="1"/>
</dbReference>
<dbReference type="PROSITE" id="PS00174">
    <property type="entry name" value="P_GLUCOSE_ISOMERASE_2"/>
    <property type="match status" value="1"/>
</dbReference>
<dbReference type="GO" id="GO:0006096">
    <property type="term" value="P:glycolytic process"/>
    <property type="evidence" value="ECO:0007669"/>
    <property type="project" value="UniProtKB-UniPathway"/>
</dbReference>
<dbReference type="EC" id="5.3.1.9" evidence="3 9"/>
<dbReference type="Gene3D" id="1.10.1390.10">
    <property type="match status" value="1"/>
</dbReference>